<dbReference type="SUPFAM" id="SSF51735">
    <property type="entry name" value="NAD(P)-binding Rossmann-fold domains"/>
    <property type="match status" value="1"/>
</dbReference>
<dbReference type="Pfam" id="PF01408">
    <property type="entry name" value="GFO_IDH_MocA"/>
    <property type="match status" value="1"/>
</dbReference>
<comment type="similarity">
    <text evidence="1">Belongs to the Gfo/Idh/MocA family.</text>
</comment>
<dbReference type="STRING" id="29534.SAMN05444366_1374"/>
<feature type="domain" description="Gfo/Idh/MocA-like oxidoreductase N-terminal" evidence="3">
    <location>
        <begin position="5"/>
        <end position="121"/>
    </location>
</feature>
<dbReference type="PANTHER" id="PTHR22604:SF105">
    <property type="entry name" value="TRANS-1,2-DIHYDROBENZENE-1,2-DIOL DEHYDROGENASE"/>
    <property type="match status" value="1"/>
</dbReference>
<protein>
    <submittedName>
        <fullName evidence="5">Predicted dehydrogenase</fullName>
    </submittedName>
</protein>
<dbReference type="InterPro" id="IPR000683">
    <property type="entry name" value="Gfo/Idh/MocA-like_OxRdtase_N"/>
</dbReference>
<proteinExistence type="inferred from homology"/>
<gene>
    <name evidence="5" type="ORF">SAMN05444366_1374</name>
</gene>
<reference evidence="6" key="1">
    <citation type="submission" date="2016-11" db="EMBL/GenBank/DDBJ databases">
        <authorList>
            <person name="Varghese N."/>
            <person name="Submissions S."/>
        </authorList>
    </citation>
    <scope>NUCLEOTIDE SEQUENCE [LARGE SCALE GENOMIC DNA]</scope>
    <source>
        <strain evidence="6">DSM 1811</strain>
    </source>
</reference>
<dbReference type="InterPro" id="IPR055170">
    <property type="entry name" value="GFO_IDH_MocA-like_dom"/>
</dbReference>
<evidence type="ECO:0000259" key="4">
    <source>
        <dbReference type="Pfam" id="PF22725"/>
    </source>
</evidence>
<feature type="domain" description="GFO/IDH/MocA-like oxidoreductase" evidence="4">
    <location>
        <begin position="134"/>
        <end position="245"/>
    </location>
</feature>
<dbReference type="PANTHER" id="PTHR22604">
    <property type="entry name" value="OXIDOREDUCTASES"/>
    <property type="match status" value="1"/>
</dbReference>
<accession>A0A1M7D2A9</accession>
<sequence length="325" mass="36389">MLKMGIMSTANVSRSFIEVLKNSTTIKITAVASRHLEKAQSFAEQFSIENAYASYQELLDDPQLDAVYIPLPNSLHAEWVIKAAQAKKHILCEKPIALTVEDVKQMYEQAILNNVLLMEGFPYKFQPQTILMLKMIQEGAIGEISQIYADFGFTVDDAENNIRLKPELGGGVMWDAGAYPVSIIRAITGQNPSEIMAHGKFNDQDLDIAVAAMLRFENGITAQLNCNFNAAPHRYVRIIGSKGIIAAGYNNMTKPNTAFIEIKKGLDWNYELEKIEVPYGVGLFFEAEAFADHIQNYTKEKQVLMMNESIDNTLTILNILDVIKK</sequence>
<keyword evidence="6" id="KW-1185">Reference proteome</keyword>
<evidence type="ECO:0000313" key="5">
    <source>
        <dbReference type="EMBL" id="SHL73527.1"/>
    </source>
</evidence>
<evidence type="ECO:0000256" key="1">
    <source>
        <dbReference type="ARBA" id="ARBA00010928"/>
    </source>
</evidence>
<dbReference type="SUPFAM" id="SSF55347">
    <property type="entry name" value="Glyceraldehyde-3-phosphate dehydrogenase-like, C-terminal domain"/>
    <property type="match status" value="1"/>
</dbReference>
<dbReference type="AlphaFoldDB" id="A0A1M7D2A9"/>
<evidence type="ECO:0000256" key="2">
    <source>
        <dbReference type="ARBA" id="ARBA00023002"/>
    </source>
</evidence>
<name>A0A1M7D2A9_9FLAO</name>
<dbReference type="GO" id="GO:0000166">
    <property type="term" value="F:nucleotide binding"/>
    <property type="evidence" value="ECO:0007669"/>
    <property type="project" value="InterPro"/>
</dbReference>
<dbReference type="Pfam" id="PF22725">
    <property type="entry name" value="GFO_IDH_MocA_C3"/>
    <property type="match status" value="1"/>
</dbReference>
<evidence type="ECO:0000313" key="6">
    <source>
        <dbReference type="Proteomes" id="UP000184121"/>
    </source>
</evidence>
<dbReference type="Proteomes" id="UP000184121">
    <property type="component" value="Unassembled WGS sequence"/>
</dbReference>
<dbReference type="GO" id="GO:0016491">
    <property type="term" value="F:oxidoreductase activity"/>
    <property type="evidence" value="ECO:0007669"/>
    <property type="project" value="UniProtKB-KW"/>
</dbReference>
<keyword evidence="2" id="KW-0560">Oxidoreductase</keyword>
<dbReference type="Gene3D" id="3.30.360.10">
    <property type="entry name" value="Dihydrodipicolinate Reductase, domain 2"/>
    <property type="match status" value="1"/>
</dbReference>
<dbReference type="EMBL" id="FRBY01000002">
    <property type="protein sequence ID" value="SHL73527.1"/>
    <property type="molecule type" value="Genomic_DNA"/>
</dbReference>
<dbReference type="InterPro" id="IPR050984">
    <property type="entry name" value="Gfo/Idh/MocA_domain"/>
</dbReference>
<dbReference type="Gene3D" id="3.40.50.720">
    <property type="entry name" value="NAD(P)-binding Rossmann-like Domain"/>
    <property type="match status" value="1"/>
</dbReference>
<organism evidence="5 6">
    <name type="scientific">Flavobacterium saccharophilum</name>
    <dbReference type="NCBI Taxonomy" id="29534"/>
    <lineage>
        <taxon>Bacteria</taxon>
        <taxon>Pseudomonadati</taxon>
        <taxon>Bacteroidota</taxon>
        <taxon>Flavobacteriia</taxon>
        <taxon>Flavobacteriales</taxon>
        <taxon>Flavobacteriaceae</taxon>
        <taxon>Flavobacterium</taxon>
    </lineage>
</organism>
<dbReference type="InterPro" id="IPR036291">
    <property type="entry name" value="NAD(P)-bd_dom_sf"/>
</dbReference>
<evidence type="ECO:0000259" key="3">
    <source>
        <dbReference type="Pfam" id="PF01408"/>
    </source>
</evidence>